<sequence>MTSIWQLSWNAKNYDAEGRMLAAAASESGKNILQSWGRSPITNIDKIKTGDIVYISCSKKCIGKAIVTQPFMQTVQIAKDDFVIDHGKRHDNRWYCQLYITEVYFGEHCLPLRGNQNTFCNPKNAFWKNM</sequence>
<dbReference type="AlphaFoldDB" id="A0A6C0C3Y3"/>
<proteinExistence type="predicted"/>
<protein>
    <submittedName>
        <fullName evidence="1">Uncharacterized protein</fullName>
    </submittedName>
</protein>
<dbReference type="EMBL" id="MN739338">
    <property type="protein sequence ID" value="QHS99307.1"/>
    <property type="molecule type" value="Genomic_DNA"/>
</dbReference>
<name>A0A6C0C3Y3_9ZZZZ</name>
<reference evidence="1" key="1">
    <citation type="journal article" date="2020" name="Nature">
        <title>Giant virus diversity and host interactions through global metagenomics.</title>
        <authorList>
            <person name="Schulz F."/>
            <person name="Roux S."/>
            <person name="Paez-Espino D."/>
            <person name="Jungbluth S."/>
            <person name="Walsh D.A."/>
            <person name="Denef V.J."/>
            <person name="McMahon K.D."/>
            <person name="Konstantinidis K.T."/>
            <person name="Eloe-Fadrosh E.A."/>
            <person name="Kyrpides N.C."/>
            <person name="Woyke T."/>
        </authorList>
    </citation>
    <scope>NUCLEOTIDE SEQUENCE</scope>
    <source>
        <strain evidence="1">GVMAG-M-3300020185-33</strain>
    </source>
</reference>
<accession>A0A6C0C3Y3</accession>
<evidence type="ECO:0000313" key="1">
    <source>
        <dbReference type="EMBL" id="QHS99307.1"/>
    </source>
</evidence>
<organism evidence="1">
    <name type="scientific">viral metagenome</name>
    <dbReference type="NCBI Taxonomy" id="1070528"/>
    <lineage>
        <taxon>unclassified sequences</taxon>
        <taxon>metagenomes</taxon>
        <taxon>organismal metagenomes</taxon>
    </lineage>
</organism>